<dbReference type="InterPro" id="IPR041698">
    <property type="entry name" value="Methyltransf_25"/>
</dbReference>
<name>A0ABU2KNZ7_9ACTN</name>
<keyword evidence="2" id="KW-0489">Methyltransferase</keyword>
<keyword evidence="2" id="KW-0808">Transferase</keyword>
<evidence type="ECO:0000313" key="2">
    <source>
        <dbReference type="EMBL" id="MDT0300978.1"/>
    </source>
</evidence>
<accession>A0ABU2KNZ7</accession>
<protein>
    <submittedName>
        <fullName evidence="2">Methyltransferase domain-containing protein</fullName>
    </submittedName>
</protein>
<dbReference type="GO" id="GO:0008168">
    <property type="term" value="F:methyltransferase activity"/>
    <property type="evidence" value="ECO:0007669"/>
    <property type="project" value="UniProtKB-KW"/>
</dbReference>
<dbReference type="InterPro" id="IPR029063">
    <property type="entry name" value="SAM-dependent_MTases_sf"/>
</dbReference>
<keyword evidence="3" id="KW-1185">Reference proteome</keyword>
<dbReference type="PANTHER" id="PTHR42912">
    <property type="entry name" value="METHYLTRANSFERASE"/>
    <property type="match status" value="1"/>
</dbReference>
<feature type="domain" description="Methyltransferase" evidence="1">
    <location>
        <begin position="55"/>
        <end position="151"/>
    </location>
</feature>
<organism evidence="2 3">
    <name type="scientific">Streptomonospora wellingtoniae</name>
    <dbReference type="NCBI Taxonomy" id="3075544"/>
    <lineage>
        <taxon>Bacteria</taxon>
        <taxon>Bacillati</taxon>
        <taxon>Actinomycetota</taxon>
        <taxon>Actinomycetes</taxon>
        <taxon>Streptosporangiales</taxon>
        <taxon>Nocardiopsidaceae</taxon>
        <taxon>Streptomonospora</taxon>
    </lineage>
</organism>
<dbReference type="RefSeq" id="WP_311543412.1">
    <property type="nucleotide sequence ID" value="NZ_JAVREK010000002.1"/>
</dbReference>
<dbReference type="Gene3D" id="3.40.50.150">
    <property type="entry name" value="Vaccinia Virus protein VP39"/>
    <property type="match status" value="1"/>
</dbReference>
<dbReference type="SUPFAM" id="SSF53335">
    <property type="entry name" value="S-adenosyl-L-methionine-dependent methyltransferases"/>
    <property type="match status" value="1"/>
</dbReference>
<dbReference type="EMBL" id="JAVREK010000002">
    <property type="protein sequence ID" value="MDT0300978.1"/>
    <property type="molecule type" value="Genomic_DNA"/>
</dbReference>
<comment type="caution">
    <text evidence="2">The sequence shown here is derived from an EMBL/GenBank/DDBJ whole genome shotgun (WGS) entry which is preliminary data.</text>
</comment>
<proteinExistence type="predicted"/>
<evidence type="ECO:0000313" key="3">
    <source>
        <dbReference type="Proteomes" id="UP001183226"/>
    </source>
</evidence>
<dbReference type="Proteomes" id="UP001183226">
    <property type="component" value="Unassembled WGS sequence"/>
</dbReference>
<gene>
    <name evidence="2" type="ORF">RM446_02515</name>
</gene>
<dbReference type="CDD" id="cd02440">
    <property type="entry name" value="AdoMet_MTases"/>
    <property type="match status" value="1"/>
</dbReference>
<dbReference type="Pfam" id="PF13649">
    <property type="entry name" value="Methyltransf_25"/>
    <property type="match status" value="1"/>
</dbReference>
<dbReference type="InterPro" id="IPR050508">
    <property type="entry name" value="Methyltransf_Superfamily"/>
</dbReference>
<reference evidence="3" key="1">
    <citation type="submission" date="2023-07" db="EMBL/GenBank/DDBJ databases">
        <title>30 novel species of actinomycetes from the DSMZ collection.</title>
        <authorList>
            <person name="Nouioui I."/>
        </authorList>
    </citation>
    <scope>NUCLEOTIDE SEQUENCE [LARGE SCALE GENOMIC DNA]</scope>
    <source>
        <strain evidence="3">DSM 45055</strain>
    </source>
</reference>
<evidence type="ECO:0000259" key="1">
    <source>
        <dbReference type="Pfam" id="PF13649"/>
    </source>
</evidence>
<sequence>MGERKLWSGEPVGGNPFALPRGPLGVAAGWVLARANRRQQAEILEALAPGHYRSVLEVGCGPGVLLDLLASAPGVEEVAGVDPSRQMVSMARRRNAAALRAGRLRVHPGSAGATGEPDAAFDLVVTVNTVAMWPSLDDSLAELYRVLRPGGRAAVSWHGASSRFALTDEEDARVLAALRRRFGAAERRELGSAVLFEARR</sequence>
<dbReference type="GO" id="GO:0032259">
    <property type="term" value="P:methylation"/>
    <property type="evidence" value="ECO:0007669"/>
    <property type="project" value="UniProtKB-KW"/>
</dbReference>